<dbReference type="GO" id="GO:0005669">
    <property type="term" value="C:transcription factor TFIID complex"/>
    <property type="evidence" value="ECO:0007669"/>
    <property type="project" value="TreeGrafter"/>
</dbReference>
<organism evidence="6 7">
    <name type="scientific">Pseudolycoriella hygida</name>
    <dbReference type="NCBI Taxonomy" id="35572"/>
    <lineage>
        <taxon>Eukaryota</taxon>
        <taxon>Metazoa</taxon>
        <taxon>Ecdysozoa</taxon>
        <taxon>Arthropoda</taxon>
        <taxon>Hexapoda</taxon>
        <taxon>Insecta</taxon>
        <taxon>Pterygota</taxon>
        <taxon>Neoptera</taxon>
        <taxon>Endopterygota</taxon>
        <taxon>Diptera</taxon>
        <taxon>Nematocera</taxon>
        <taxon>Sciaroidea</taxon>
        <taxon>Sciaridae</taxon>
        <taxon>Pseudolycoriella</taxon>
    </lineage>
</organism>
<keyword evidence="2" id="KW-0805">Transcription regulation</keyword>
<evidence type="ECO:0000256" key="3">
    <source>
        <dbReference type="ARBA" id="ARBA00023163"/>
    </source>
</evidence>
<keyword evidence="7" id="KW-1185">Reference proteome</keyword>
<dbReference type="PANTHER" id="PTHR21242:SF0">
    <property type="entry name" value="TRANSCRIPTION INITIATION FACTOR TFIID SUBUNIT 10"/>
    <property type="match status" value="1"/>
</dbReference>
<dbReference type="GO" id="GO:0006367">
    <property type="term" value="P:transcription initiation at RNA polymerase II promoter"/>
    <property type="evidence" value="ECO:0007669"/>
    <property type="project" value="TreeGrafter"/>
</dbReference>
<reference evidence="6" key="1">
    <citation type="submission" date="2022-07" db="EMBL/GenBank/DDBJ databases">
        <authorList>
            <person name="Trinca V."/>
            <person name="Uliana J.V.C."/>
            <person name="Torres T.T."/>
            <person name="Ward R.J."/>
            <person name="Monesi N."/>
        </authorList>
    </citation>
    <scope>NUCLEOTIDE SEQUENCE</scope>
    <source>
        <strain evidence="6">HSMRA1968</strain>
        <tissue evidence="6">Whole embryos</tissue>
    </source>
</reference>
<name>A0A9Q0NF82_9DIPT</name>
<evidence type="ECO:0000256" key="5">
    <source>
        <dbReference type="ARBA" id="ARBA00025730"/>
    </source>
</evidence>
<sequence>MGDNFGIHQTPVRSVAASEERTQGQILSDVLVQLEDYTPTVPDAVTSHYLNSSGFQTTDPRIVRLISIAAQKFMSDVANDALQHCKTRTSNAPTSVQLENYTPTVPDAVTSHYLNSSGFQTTDPRIVRLISIAAQKFIFHVANDALQHCKTRISNARNPKATKKYTLTMEDLTPALIQLEDYTPTVPDAVTSYYLNSSGFETTDPRIVRLISIAAQKFISDVANDALQHCKTRTSNAPS</sequence>
<dbReference type="PANTHER" id="PTHR21242">
    <property type="entry name" value="TRANSCRIPTION INITIATION FACTOR TFIID SUBUNIT 10"/>
    <property type="match status" value="1"/>
</dbReference>
<evidence type="ECO:0000256" key="1">
    <source>
        <dbReference type="ARBA" id="ARBA00004123"/>
    </source>
</evidence>
<comment type="caution">
    <text evidence="6">The sequence shown here is derived from an EMBL/GenBank/DDBJ whole genome shotgun (WGS) entry which is preliminary data.</text>
</comment>
<keyword evidence="3" id="KW-0804">Transcription</keyword>
<dbReference type="Pfam" id="PF03540">
    <property type="entry name" value="TAF10"/>
    <property type="match status" value="3"/>
</dbReference>
<evidence type="ECO:0000313" key="7">
    <source>
        <dbReference type="Proteomes" id="UP001151699"/>
    </source>
</evidence>
<dbReference type="OrthoDB" id="154356at2759"/>
<dbReference type="PRINTS" id="PR01443">
    <property type="entry name" value="TFIID30KDSUB"/>
</dbReference>
<protein>
    <submittedName>
        <fullName evidence="6">Transcription initiation factor TFIID subunit 10</fullName>
    </submittedName>
</protein>
<evidence type="ECO:0000256" key="2">
    <source>
        <dbReference type="ARBA" id="ARBA00023015"/>
    </source>
</evidence>
<dbReference type="Proteomes" id="UP001151699">
    <property type="component" value="Chromosome A"/>
</dbReference>
<dbReference type="GO" id="GO:0016251">
    <property type="term" value="F:RNA polymerase II general transcription initiation factor activity"/>
    <property type="evidence" value="ECO:0007669"/>
    <property type="project" value="TreeGrafter"/>
</dbReference>
<evidence type="ECO:0000256" key="4">
    <source>
        <dbReference type="ARBA" id="ARBA00023242"/>
    </source>
</evidence>
<dbReference type="GO" id="GO:1990841">
    <property type="term" value="F:promoter-specific chromatin binding"/>
    <property type="evidence" value="ECO:0007669"/>
    <property type="project" value="TreeGrafter"/>
</dbReference>
<dbReference type="CDD" id="cd07982">
    <property type="entry name" value="HFD_TAF10"/>
    <property type="match status" value="2"/>
</dbReference>
<dbReference type="EMBL" id="WJQU01000001">
    <property type="protein sequence ID" value="KAJ6649199.1"/>
    <property type="molecule type" value="Genomic_DNA"/>
</dbReference>
<keyword evidence="4" id="KW-0539">Nucleus</keyword>
<feature type="non-terminal residue" evidence="6">
    <location>
        <position position="1"/>
    </location>
</feature>
<comment type="similarity">
    <text evidence="5">Belongs to the TAF10 family.</text>
</comment>
<evidence type="ECO:0000313" key="6">
    <source>
        <dbReference type="EMBL" id="KAJ6649199.1"/>
    </source>
</evidence>
<dbReference type="GO" id="GO:0000124">
    <property type="term" value="C:SAGA complex"/>
    <property type="evidence" value="ECO:0007669"/>
    <property type="project" value="TreeGrafter"/>
</dbReference>
<dbReference type="InterPro" id="IPR003923">
    <property type="entry name" value="TAF10"/>
</dbReference>
<comment type="subcellular location">
    <subcellularLocation>
        <location evidence="1">Nucleus</location>
    </subcellularLocation>
</comment>
<dbReference type="AlphaFoldDB" id="A0A9Q0NF82"/>
<accession>A0A9Q0NF82</accession>
<proteinExistence type="inferred from homology"/>
<gene>
    <name evidence="6" type="primary">Taf10</name>
    <name evidence="6" type="ORF">Bhyg_04433</name>
</gene>